<organism evidence="2 3">
    <name type="scientific">Triticum turgidum subsp. durum</name>
    <name type="common">Durum wheat</name>
    <name type="synonym">Triticum durum</name>
    <dbReference type="NCBI Taxonomy" id="4567"/>
    <lineage>
        <taxon>Eukaryota</taxon>
        <taxon>Viridiplantae</taxon>
        <taxon>Streptophyta</taxon>
        <taxon>Embryophyta</taxon>
        <taxon>Tracheophyta</taxon>
        <taxon>Spermatophyta</taxon>
        <taxon>Magnoliopsida</taxon>
        <taxon>Liliopsida</taxon>
        <taxon>Poales</taxon>
        <taxon>Poaceae</taxon>
        <taxon>BOP clade</taxon>
        <taxon>Pooideae</taxon>
        <taxon>Triticodae</taxon>
        <taxon>Triticeae</taxon>
        <taxon>Triticinae</taxon>
        <taxon>Triticum</taxon>
    </lineage>
</organism>
<dbReference type="Pfam" id="PF08240">
    <property type="entry name" value="ADH_N"/>
    <property type="match status" value="1"/>
</dbReference>
<proteinExistence type="predicted"/>
<dbReference type="EMBL" id="LT934119">
    <property type="protein sequence ID" value="VAI12259.1"/>
    <property type="molecule type" value="Genomic_DNA"/>
</dbReference>
<dbReference type="InterPro" id="IPR013154">
    <property type="entry name" value="ADH-like_N"/>
</dbReference>
<evidence type="ECO:0000313" key="3">
    <source>
        <dbReference type="Proteomes" id="UP000324705"/>
    </source>
</evidence>
<dbReference type="PANTHER" id="PTHR44013">
    <property type="entry name" value="ZINC-TYPE ALCOHOL DEHYDROGENASE-LIKE PROTEIN C16A3.02C"/>
    <property type="match status" value="1"/>
</dbReference>
<feature type="domain" description="Alcohol dehydrogenase-like N-terminal" evidence="1">
    <location>
        <begin position="13"/>
        <end position="81"/>
    </location>
</feature>
<reference evidence="2 3" key="1">
    <citation type="submission" date="2017-09" db="EMBL/GenBank/DDBJ databases">
        <authorList>
            <consortium name="International Durum Wheat Genome Sequencing Consortium (IDWGSC)"/>
            <person name="Milanesi L."/>
        </authorList>
    </citation>
    <scope>NUCLEOTIDE SEQUENCE [LARGE SCALE GENOMIC DNA]</scope>
    <source>
        <strain evidence="3">cv. Svevo</strain>
    </source>
</reference>
<keyword evidence="3" id="KW-1185">Reference proteome</keyword>
<dbReference type="Gramene" id="TRITD5Av1G005600.4">
    <property type="protein sequence ID" value="TRITD5Av1G005600.4"/>
    <property type="gene ID" value="TRITD5Av1G005600"/>
</dbReference>
<dbReference type="InterPro" id="IPR052733">
    <property type="entry name" value="Chloroplast_QOR"/>
</dbReference>
<evidence type="ECO:0000259" key="1">
    <source>
        <dbReference type="Pfam" id="PF08240"/>
    </source>
</evidence>
<dbReference type="PANTHER" id="PTHR44013:SF1">
    <property type="entry name" value="ZINC-TYPE ALCOHOL DEHYDROGENASE-LIKE PROTEIN C16A3.02C"/>
    <property type="match status" value="1"/>
</dbReference>
<dbReference type="Proteomes" id="UP000324705">
    <property type="component" value="Chromosome 5A"/>
</dbReference>
<dbReference type="Gene3D" id="3.90.180.10">
    <property type="entry name" value="Medium-chain alcohol dehydrogenases, catalytic domain"/>
    <property type="match status" value="1"/>
</dbReference>
<dbReference type="AlphaFoldDB" id="A0A9R0TEA7"/>
<sequence length="90" mass="9740">MQHAQVLVPSAKRNEVLLKLQAATVNPLDWKIQKGDLRPLLPRRLPFIPVPDVALVVDVGPGVNGLTAGDQVVAKLNSLCPEQLSSESLR</sequence>
<dbReference type="InterPro" id="IPR011032">
    <property type="entry name" value="GroES-like_sf"/>
</dbReference>
<dbReference type="SUPFAM" id="SSF50129">
    <property type="entry name" value="GroES-like"/>
    <property type="match status" value="1"/>
</dbReference>
<accession>A0A9R0TEA7</accession>
<gene>
    <name evidence="2" type="ORF">TRITD_5Av1G005600</name>
</gene>
<evidence type="ECO:0000313" key="2">
    <source>
        <dbReference type="EMBL" id="VAI12259.1"/>
    </source>
</evidence>
<protein>
    <recommendedName>
        <fullName evidence="1">Alcohol dehydrogenase-like N-terminal domain-containing protein</fullName>
    </recommendedName>
</protein>
<name>A0A9R0TEA7_TRITD</name>